<dbReference type="PANTHER" id="PTHR40459:SF1">
    <property type="entry name" value="CONSERVED HYPOTHETICAL ALANINE AND LEUCINE RICH PROTEIN"/>
    <property type="match status" value="1"/>
</dbReference>
<name>H1DF64_9BACT</name>
<evidence type="ECO:0008006" key="6">
    <source>
        <dbReference type="Google" id="ProtNLM"/>
    </source>
</evidence>
<evidence type="ECO:0000256" key="1">
    <source>
        <dbReference type="SAM" id="MobiDB-lite"/>
    </source>
</evidence>
<protein>
    <recommendedName>
        <fullName evidence="6">DUF2520 domain-containing protein</fullName>
    </recommendedName>
</protein>
<feature type="domain" description="DUF2520" evidence="3">
    <location>
        <begin position="128"/>
        <end position="253"/>
    </location>
</feature>
<dbReference type="Pfam" id="PF10728">
    <property type="entry name" value="DUF2520"/>
    <property type="match status" value="1"/>
</dbReference>
<dbReference type="AlphaFoldDB" id="H1DF64"/>
<feature type="region of interest" description="Disordered" evidence="1">
    <location>
        <begin position="257"/>
        <end position="276"/>
    </location>
</feature>
<dbReference type="STRING" id="742817.HMPREF9449_00900"/>
<keyword evidence="5" id="KW-1185">Reference proteome</keyword>
<evidence type="ECO:0000259" key="3">
    <source>
        <dbReference type="Pfam" id="PF10728"/>
    </source>
</evidence>
<dbReference type="InterPro" id="IPR028939">
    <property type="entry name" value="P5C_Rdtase_cat_N"/>
</dbReference>
<dbReference type="SUPFAM" id="SSF51735">
    <property type="entry name" value="NAD(P)-binding Rossmann-fold domains"/>
    <property type="match status" value="1"/>
</dbReference>
<comment type="caution">
    <text evidence="4">The sequence shown here is derived from an EMBL/GenBank/DDBJ whole genome shotgun (WGS) entry which is preliminary data.</text>
</comment>
<dbReference type="InterPro" id="IPR037108">
    <property type="entry name" value="TM1727-like_C_sf"/>
</dbReference>
<dbReference type="Proteomes" id="UP000004892">
    <property type="component" value="Unassembled WGS sequence"/>
</dbReference>
<dbReference type="HOGENOM" id="CLU_055635_1_1_10"/>
<evidence type="ECO:0000313" key="5">
    <source>
        <dbReference type="Proteomes" id="UP000004892"/>
    </source>
</evidence>
<dbReference type="PANTHER" id="PTHR40459">
    <property type="entry name" value="CONSERVED HYPOTHETICAL ALANINE AND LEUCINE RICH PROTEIN"/>
    <property type="match status" value="1"/>
</dbReference>
<dbReference type="GeneID" id="98068498"/>
<dbReference type="Gene3D" id="1.10.1040.20">
    <property type="entry name" value="ProC-like, C-terminal domain"/>
    <property type="match status" value="1"/>
</dbReference>
<organism evidence="4 5">
    <name type="scientific">Odoribacter laneus YIT 12061</name>
    <dbReference type="NCBI Taxonomy" id="742817"/>
    <lineage>
        <taxon>Bacteria</taxon>
        <taxon>Pseudomonadati</taxon>
        <taxon>Bacteroidota</taxon>
        <taxon>Bacteroidia</taxon>
        <taxon>Bacteroidales</taxon>
        <taxon>Odoribacteraceae</taxon>
        <taxon>Odoribacter</taxon>
    </lineage>
</organism>
<proteinExistence type="predicted"/>
<accession>H1DF64</accession>
<evidence type="ECO:0000259" key="2">
    <source>
        <dbReference type="Pfam" id="PF03807"/>
    </source>
</evidence>
<dbReference type="InterPro" id="IPR008927">
    <property type="entry name" value="6-PGluconate_DH-like_C_sf"/>
</dbReference>
<sequence length="276" mass="31361">MMNKKIVLIGAGNVAHHLAPALLRAGMNMCQIYSRTLESARELGRKTGITYTSDTFAVYPDGDIYIFCVSDDALLSVFKSLRINEEALILHTSGSVPLDIFKPYRQNYGVLYPLQTFSKTRNLDFGEIPLCIEAPDKEVLKTIGQIADKLSSKVYEISSEKRKKLHLAAVLANNFTNHLYHMAGKLLEKEDLDFNLLRPLIFETAHKVMQMIPENAQTGPARRGDTNILNLHKSMLKDNRDIQTLYVLLSQSIQQTYSKKEKKEETENNAPQWTLW</sequence>
<dbReference type="InterPro" id="IPR018931">
    <property type="entry name" value="DUF2520"/>
</dbReference>
<dbReference type="Pfam" id="PF03807">
    <property type="entry name" value="F420_oxidored"/>
    <property type="match status" value="1"/>
</dbReference>
<reference evidence="4 5" key="1">
    <citation type="submission" date="2012-01" db="EMBL/GenBank/DDBJ databases">
        <title>The Genome Sequence of Odoribacter laneus YIT 12061.</title>
        <authorList>
            <consortium name="The Broad Institute Genome Sequencing Platform"/>
            <person name="Earl A."/>
            <person name="Ward D."/>
            <person name="Feldgarden M."/>
            <person name="Gevers D."/>
            <person name="Morotomi M."/>
            <person name="Young S.K."/>
            <person name="Zeng Q."/>
            <person name="Gargeya S."/>
            <person name="Fitzgerald M."/>
            <person name="Haas B."/>
            <person name="Abouelleil A."/>
            <person name="Alvarado L."/>
            <person name="Arachchi H.M."/>
            <person name="Berlin A."/>
            <person name="Chapman S.B."/>
            <person name="Gearin G."/>
            <person name="Goldberg J."/>
            <person name="Griggs A."/>
            <person name="Gujja S."/>
            <person name="Hansen M."/>
            <person name="Heiman D."/>
            <person name="Howarth C."/>
            <person name="Larimer J."/>
            <person name="Lui A."/>
            <person name="MacDonald P.J.P."/>
            <person name="McCowen C."/>
            <person name="Montmayeur A."/>
            <person name="Murphy C."/>
            <person name="Neiman D."/>
            <person name="Pearson M."/>
            <person name="Priest M."/>
            <person name="Roberts A."/>
            <person name="Saif S."/>
            <person name="Shea T."/>
            <person name="Sisk P."/>
            <person name="Stolte C."/>
            <person name="Sykes S."/>
            <person name="Wortman J."/>
            <person name="Nusbaum C."/>
            <person name="Birren B."/>
        </authorList>
    </citation>
    <scope>NUCLEOTIDE SEQUENCE [LARGE SCALE GENOMIC DNA]</scope>
    <source>
        <strain evidence="4 5">YIT 12061</strain>
    </source>
</reference>
<dbReference type="SUPFAM" id="SSF48179">
    <property type="entry name" value="6-phosphogluconate dehydrogenase C-terminal domain-like"/>
    <property type="match status" value="1"/>
</dbReference>
<dbReference type="PATRIC" id="fig|742817.3.peg.957"/>
<dbReference type="EMBL" id="ADMC01000014">
    <property type="protein sequence ID" value="EHP49382.1"/>
    <property type="molecule type" value="Genomic_DNA"/>
</dbReference>
<dbReference type="Gene3D" id="3.40.50.720">
    <property type="entry name" value="NAD(P)-binding Rossmann-like Domain"/>
    <property type="match status" value="1"/>
</dbReference>
<evidence type="ECO:0000313" key="4">
    <source>
        <dbReference type="EMBL" id="EHP49382.1"/>
    </source>
</evidence>
<feature type="domain" description="Pyrroline-5-carboxylate reductase catalytic N-terminal" evidence="2">
    <location>
        <begin position="5"/>
        <end position="88"/>
    </location>
</feature>
<dbReference type="eggNOG" id="COG5495">
    <property type="taxonomic scope" value="Bacteria"/>
</dbReference>
<gene>
    <name evidence="4" type="ORF">HMPREF9449_00900</name>
</gene>
<dbReference type="RefSeq" id="WP_009136048.1">
    <property type="nucleotide sequence ID" value="NZ_JH594596.1"/>
</dbReference>
<dbReference type="InterPro" id="IPR036291">
    <property type="entry name" value="NAD(P)-bd_dom_sf"/>
</dbReference>